<dbReference type="InterPro" id="IPR024079">
    <property type="entry name" value="MetalloPept_cat_dom_sf"/>
</dbReference>
<organism evidence="2 3">
    <name type="scientific">Ferrimonas sediminum</name>
    <dbReference type="NCBI Taxonomy" id="718193"/>
    <lineage>
        <taxon>Bacteria</taxon>
        <taxon>Pseudomonadati</taxon>
        <taxon>Pseudomonadota</taxon>
        <taxon>Gammaproteobacteria</taxon>
        <taxon>Alteromonadales</taxon>
        <taxon>Ferrimonadaceae</taxon>
        <taxon>Ferrimonas</taxon>
    </lineage>
</organism>
<dbReference type="Pfam" id="PF16313">
    <property type="entry name" value="DUF4953"/>
    <property type="match status" value="1"/>
</dbReference>
<name>A0A1G8Q0T3_9GAMM</name>
<reference evidence="3" key="1">
    <citation type="submission" date="2016-10" db="EMBL/GenBank/DDBJ databases">
        <authorList>
            <person name="Varghese N."/>
            <person name="Submissions S."/>
        </authorList>
    </citation>
    <scope>NUCLEOTIDE SEQUENCE [LARGE SCALE GENOMIC DNA]</scope>
    <source>
        <strain evidence="3">DSM 23317</strain>
    </source>
</reference>
<dbReference type="PANTHER" id="PTHR38478:SF1">
    <property type="entry name" value="ZINC DEPENDENT METALLOPROTEASE DOMAIN LIPOPROTEIN"/>
    <property type="match status" value="1"/>
</dbReference>
<evidence type="ECO:0000259" key="1">
    <source>
        <dbReference type="Pfam" id="PF16313"/>
    </source>
</evidence>
<dbReference type="Gene3D" id="3.40.390.10">
    <property type="entry name" value="Collagenase (Catalytic Domain)"/>
    <property type="match status" value="1"/>
</dbReference>
<dbReference type="GO" id="GO:0008237">
    <property type="term" value="F:metallopeptidase activity"/>
    <property type="evidence" value="ECO:0007669"/>
    <property type="project" value="InterPro"/>
</dbReference>
<gene>
    <name evidence="2" type="ORF">SAMN04488540_104147</name>
</gene>
<dbReference type="InterPro" id="IPR032534">
    <property type="entry name" value="EcxA_zinc-bd"/>
</dbReference>
<proteinExistence type="predicted"/>
<evidence type="ECO:0000313" key="2">
    <source>
        <dbReference type="EMBL" id="SDI98126.1"/>
    </source>
</evidence>
<accession>A0A1G8Q0T3</accession>
<dbReference type="Proteomes" id="UP000199527">
    <property type="component" value="Unassembled WGS sequence"/>
</dbReference>
<dbReference type="EMBL" id="FNEM01000004">
    <property type="protein sequence ID" value="SDI98126.1"/>
    <property type="molecule type" value="Genomic_DNA"/>
</dbReference>
<dbReference type="PROSITE" id="PS51257">
    <property type="entry name" value="PROKAR_LIPOPROTEIN"/>
    <property type="match status" value="1"/>
</dbReference>
<sequence length="1311" mass="148129">MFKRIAIAVAISAALAGCGTEERPYDVYERPAEEITTASLDTESLWLYMPSTGEAPRYAMTQRGFFQGDPKLVTLKFDKKNGIFAEEVDRDKLSADSDSRWDADINKAPVLRIPGEFRQYRCALNAYDECTNKEEVNEDEDLLWSDATHFVPEYEKIESIAQDSVRAWFTASNVEETADPRVVSYEYNPEEGVINVEVERTFTADPEDQYQFGPDLKDYSFKTKFYYSLVKLDKLTTPGYEPVYYQGRDRAFYGFFNDAKEKSTDTGETNVQGSVYSLLNRFAPGKSSIDYYLSDSYHDDGNELYKQVTLDSIADINTSLQGTGVPPIRIVNPDSKAGVHTGDLRYNVLNLITDPVDSGLLGYGPSATNPLTGEIVHAHVNQYAGVIRSATRRVWNELVMRYNRQEIVRPDEYTPTGNTAADEESVNTEVAAFAEMLAADRGAPIGTPEFSSDEISLVAGQVLTPQMANHNVVDDHAFNTRHPDLAIQSFNKDQQRLKNLSEQNAYSIDFMWLSTQSKGLIDGIDYAAGGYFADDQNLTLKDWNSLSKAQQSSISDAVAAHMFRSTLIHELGHNLGLRHNFMGSVDKANFYSQAEAKSKGMDKVPAYSSIMDYAASVFDELPNYGKYDIAALRFGYGRQVEANLTTEQVNPETSATERVTEKKYLSLSNLDAKLAQDFNAFPRGTVQYMRDNYQDSDELKEIDLGDNQTLGLALYNFCTDEHTTTSVLCNRFDEGTDIKELTEFRIQKYRDSYDTMNKRNGRQSFYQFHQYNYFLARWNEFLQIRDVIENVEEIDYLFARYLGVSNTNGRVFSEIYANSCRGVDRSTMNSNLKNLCDTYDAAVTAADFFLEVMTTPDMVCELEEKSGVPGVPNRYRFATLSDLWRTYGPGMSDNRDIPTSCYDDELVSVLANQQNEIVVRSQTRDGHIEASLQANNPHQSSVSSVDLLGTWPDKLLAAQMLVRRDSPFVDTENSSLALIDIEGKVEEIFSHLSYLTGNPTSRQPVFVDNNGDYVKTVDRYVPALGKMVDQAPSYLWPMKRFFGLTGGDQLNYWFDASTPDTPTPMLRALLTNLHTHAYAREYGLSDNAVGLIDGISLRKAGPYVDTTDALTFSWKADNFVASRRNLLAKAMATRALYTDDQKAKVERLGKVGYRVRNALNVFRETHDHHESRLVAIADADALKLMKETTGFSRFFLIRNSFKEYTDADTGTKCRRLEVDSETEAQRLSRKCNSQASLENALQSIDRVEEDRLPALYELATIFGDAIASNNGISSYAKDKEVYDYDSELLRLWSTNKYVEYRRAFEQFPLLN</sequence>
<feature type="domain" description="EcxA zinc-binding" evidence="1">
    <location>
        <begin position="554"/>
        <end position="648"/>
    </location>
</feature>
<dbReference type="OrthoDB" id="9776599at2"/>
<evidence type="ECO:0000313" key="3">
    <source>
        <dbReference type="Proteomes" id="UP000199527"/>
    </source>
</evidence>
<dbReference type="RefSeq" id="WP_090363884.1">
    <property type="nucleotide sequence ID" value="NZ_FNEM01000004.1"/>
</dbReference>
<protein>
    <recommendedName>
        <fullName evidence="1">EcxA zinc-binding domain-containing protein</fullName>
    </recommendedName>
</protein>
<dbReference type="SUPFAM" id="SSF55486">
    <property type="entry name" value="Metalloproteases ('zincins'), catalytic domain"/>
    <property type="match status" value="1"/>
</dbReference>
<dbReference type="PANTHER" id="PTHR38478">
    <property type="entry name" value="PEPTIDASE M1A AND M12B"/>
    <property type="match status" value="1"/>
</dbReference>
<keyword evidence="3" id="KW-1185">Reference proteome</keyword>